<dbReference type="KEGG" id="vni:VIBNI_A1257"/>
<accession>U4K494</accession>
<dbReference type="PATRIC" id="fig|1260221.3.peg.1209"/>
<dbReference type="STRING" id="28173.VIBNI_A1257"/>
<feature type="transmembrane region" description="Helical" evidence="1">
    <location>
        <begin position="12"/>
        <end position="30"/>
    </location>
</feature>
<evidence type="ECO:0000256" key="1">
    <source>
        <dbReference type="SAM" id="Phobius"/>
    </source>
</evidence>
<protein>
    <recommendedName>
        <fullName evidence="4">Asparaginyl-tRNA synthetase</fullName>
    </recommendedName>
</protein>
<evidence type="ECO:0000313" key="3">
    <source>
        <dbReference type="Proteomes" id="UP000016895"/>
    </source>
</evidence>
<dbReference type="EMBL" id="FO203526">
    <property type="protein sequence ID" value="CCO57396.1"/>
    <property type="molecule type" value="Genomic_DNA"/>
</dbReference>
<reference evidence="2 3" key="1">
    <citation type="journal article" date="2013" name="ISME J.">
        <title>Comparative genomics of pathogenic lineages of Vibrio nigripulchritudo identifies virulence-associated traits.</title>
        <authorList>
            <person name="Goudenege D."/>
            <person name="Labreuche Y."/>
            <person name="Krin E."/>
            <person name="Ansquer D."/>
            <person name="Mangenot S."/>
            <person name="Calteau A."/>
            <person name="Medigue C."/>
            <person name="Mazel D."/>
            <person name="Polz M.F."/>
            <person name="Le Roux F."/>
        </authorList>
    </citation>
    <scope>NUCLEOTIDE SEQUENCE [LARGE SCALE GENOMIC DNA]</scope>
    <source>
        <strain evidence="3">SnF1</strain>
    </source>
</reference>
<evidence type="ECO:0008006" key="4">
    <source>
        <dbReference type="Google" id="ProtNLM"/>
    </source>
</evidence>
<keyword evidence="3" id="KW-1185">Reference proteome</keyword>
<dbReference type="AlphaFoldDB" id="U4K494"/>
<feature type="transmembrane region" description="Helical" evidence="1">
    <location>
        <begin position="36"/>
        <end position="59"/>
    </location>
</feature>
<keyword evidence="1" id="KW-1133">Transmembrane helix</keyword>
<keyword evidence="1" id="KW-0812">Transmembrane</keyword>
<proteinExistence type="predicted"/>
<gene>
    <name evidence="2" type="ORF">VIBNI_A1257</name>
</gene>
<organism evidence="2 3">
    <name type="scientific">Vibrio nigripulchritudo</name>
    <dbReference type="NCBI Taxonomy" id="28173"/>
    <lineage>
        <taxon>Bacteria</taxon>
        <taxon>Pseudomonadati</taxon>
        <taxon>Pseudomonadota</taxon>
        <taxon>Gammaproteobacteria</taxon>
        <taxon>Vibrionales</taxon>
        <taxon>Vibrionaceae</taxon>
        <taxon>Vibrio</taxon>
    </lineage>
</organism>
<dbReference type="Proteomes" id="UP000016895">
    <property type="component" value="Chromosome 1"/>
</dbReference>
<dbReference type="OrthoDB" id="5917813at2"/>
<sequence length="73" mass="7824">MSKHTASQEIKLIVVAIVCALMLVFGHLILAKSFLGFAWVETAAAVIPLFMVVICYLAVRAASKAEESANETS</sequence>
<dbReference type="RefSeq" id="WP_022550352.1">
    <property type="nucleotide sequence ID" value="NC_022528.1"/>
</dbReference>
<name>U4K494_9VIBR</name>
<dbReference type="eggNOG" id="ENOG5033GDR">
    <property type="taxonomic scope" value="Bacteria"/>
</dbReference>
<evidence type="ECO:0000313" key="2">
    <source>
        <dbReference type="EMBL" id="CCO57396.1"/>
    </source>
</evidence>
<keyword evidence="1" id="KW-0472">Membrane</keyword>